<dbReference type="Proteomes" id="UP001501020">
    <property type="component" value="Unassembled WGS sequence"/>
</dbReference>
<comment type="caution">
    <text evidence="3">The sequence shown here is derived from an EMBL/GenBank/DDBJ whole genome shotgun (WGS) entry which is preliminary data.</text>
</comment>
<feature type="region of interest" description="Disordered" evidence="1">
    <location>
        <begin position="1"/>
        <end position="29"/>
    </location>
</feature>
<reference evidence="3 4" key="1">
    <citation type="journal article" date="2019" name="Int. J. Syst. Evol. Microbiol.">
        <title>The Global Catalogue of Microorganisms (GCM) 10K type strain sequencing project: providing services to taxonomists for standard genome sequencing and annotation.</title>
        <authorList>
            <consortium name="The Broad Institute Genomics Platform"/>
            <consortium name="The Broad Institute Genome Sequencing Center for Infectious Disease"/>
            <person name="Wu L."/>
            <person name="Ma J."/>
        </authorList>
    </citation>
    <scope>NUCLEOTIDE SEQUENCE [LARGE SCALE GENOMIC DNA]</scope>
    <source>
        <strain evidence="3 4">JCM 13850</strain>
    </source>
</reference>
<keyword evidence="2" id="KW-0472">Membrane</keyword>
<gene>
    <name evidence="3" type="ORF">GCM10009727_72250</name>
</gene>
<protein>
    <submittedName>
        <fullName evidence="3">Uncharacterized protein</fullName>
    </submittedName>
</protein>
<evidence type="ECO:0000313" key="4">
    <source>
        <dbReference type="Proteomes" id="UP001501020"/>
    </source>
</evidence>
<accession>A0ABN3AC89</accession>
<name>A0ABN3AC89_9ACTN</name>
<dbReference type="RefSeq" id="WP_344278019.1">
    <property type="nucleotide sequence ID" value="NZ_BAAAMR010000088.1"/>
</dbReference>
<dbReference type="InterPro" id="IPR036410">
    <property type="entry name" value="HSP_DnaJ_Cys-rich_dom_sf"/>
</dbReference>
<evidence type="ECO:0000256" key="1">
    <source>
        <dbReference type="SAM" id="MobiDB-lite"/>
    </source>
</evidence>
<evidence type="ECO:0000256" key="2">
    <source>
        <dbReference type="SAM" id="Phobius"/>
    </source>
</evidence>
<organism evidence="3 4">
    <name type="scientific">Actinomadura napierensis</name>
    <dbReference type="NCBI Taxonomy" id="267854"/>
    <lineage>
        <taxon>Bacteria</taxon>
        <taxon>Bacillati</taxon>
        <taxon>Actinomycetota</taxon>
        <taxon>Actinomycetes</taxon>
        <taxon>Streptosporangiales</taxon>
        <taxon>Thermomonosporaceae</taxon>
        <taxon>Actinomadura</taxon>
    </lineage>
</organism>
<keyword evidence="2" id="KW-0812">Transmembrane</keyword>
<dbReference type="SUPFAM" id="SSF57938">
    <property type="entry name" value="DnaJ/Hsp40 cysteine-rich domain"/>
    <property type="match status" value="1"/>
</dbReference>
<sequence>MLPSCPPTSLTALVLTPSPTPTKPPAEHHGGGGGLWLLLMLAAFIWAVAHVISVQLHPLRTCRACNGTGLHRGQLFTGTMRVCRRCGGTRRQLRPGARATTRHRHH</sequence>
<dbReference type="EMBL" id="BAAAMR010000088">
    <property type="protein sequence ID" value="GAA2159891.1"/>
    <property type="molecule type" value="Genomic_DNA"/>
</dbReference>
<evidence type="ECO:0000313" key="3">
    <source>
        <dbReference type="EMBL" id="GAA2159891.1"/>
    </source>
</evidence>
<keyword evidence="4" id="KW-1185">Reference proteome</keyword>
<feature type="transmembrane region" description="Helical" evidence="2">
    <location>
        <begin position="34"/>
        <end position="54"/>
    </location>
</feature>
<keyword evidence="2" id="KW-1133">Transmembrane helix</keyword>
<proteinExistence type="predicted"/>